<evidence type="ECO:0000313" key="3">
    <source>
        <dbReference type="Proteomes" id="UP001149140"/>
    </source>
</evidence>
<keyword evidence="3" id="KW-1185">Reference proteome</keyword>
<dbReference type="InterPro" id="IPR011335">
    <property type="entry name" value="Restrct_endonuc-II-like"/>
</dbReference>
<reference evidence="2" key="1">
    <citation type="submission" date="2022-10" db="EMBL/GenBank/DDBJ databases">
        <title>The WGS of Solirubrobacter ginsenosidimutans DSM 21036.</title>
        <authorList>
            <person name="Jiang Z."/>
        </authorList>
    </citation>
    <scope>NUCLEOTIDE SEQUENCE</scope>
    <source>
        <strain evidence="2">DSM 21036</strain>
    </source>
</reference>
<dbReference type="Proteomes" id="UP001149140">
    <property type="component" value="Unassembled WGS sequence"/>
</dbReference>
<accession>A0A9X3MQL5</accession>
<comment type="caution">
    <text evidence="2">The sequence shown here is derived from an EMBL/GenBank/DDBJ whole genome shotgun (WGS) entry which is preliminary data.</text>
</comment>
<dbReference type="RefSeq" id="WP_270039685.1">
    <property type="nucleotide sequence ID" value="NZ_JAPDOD010000006.1"/>
</dbReference>
<name>A0A9X3MQL5_9ACTN</name>
<sequence length="238" mass="26563">MFLAAVRACGPSAVLSHFSAAVLYGWFDWDDRFPEVTANHPRGHAGIYTHRSQSIERTEFKGIPVTPPARTLIDLAGKLPYAGLRRAVNEALNRGQVKVSELVTRGHRGAAKLRKILATAAPTRNEYEDIVLAVLHQGGLPKPDVNVRRGRHIPDFRWPEHRVILEADSRKYHGHLLARADDAARQAVLEAQGEIVLRTTWREVVTRPAVVVARVRAALIESKVRRAEPEQVDVRRAA</sequence>
<protein>
    <submittedName>
        <fullName evidence="2">DUF559 domain-containing protein</fullName>
    </submittedName>
</protein>
<dbReference type="Pfam" id="PF04480">
    <property type="entry name" value="DUF559"/>
    <property type="match status" value="1"/>
</dbReference>
<dbReference type="AlphaFoldDB" id="A0A9X3MQL5"/>
<dbReference type="EMBL" id="JAPDOD010000006">
    <property type="protein sequence ID" value="MDA0160704.1"/>
    <property type="molecule type" value="Genomic_DNA"/>
</dbReference>
<proteinExistence type="predicted"/>
<feature type="domain" description="DUF559" evidence="1">
    <location>
        <begin position="150"/>
        <end position="218"/>
    </location>
</feature>
<dbReference type="SUPFAM" id="SSF52980">
    <property type="entry name" value="Restriction endonuclease-like"/>
    <property type="match status" value="1"/>
</dbReference>
<dbReference type="InterPro" id="IPR007569">
    <property type="entry name" value="DUF559"/>
</dbReference>
<organism evidence="2 3">
    <name type="scientific">Solirubrobacter ginsenosidimutans</name>
    <dbReference type="NCBI Taxonomy" id="490573"/>
    <lineage>
        <taxon>Bacteria</taxon>
        <taxon>Bacillati</taxon>
        <taxon>Actinomycetota</taxon>
        <taxon>Thermoleophilia</taxon>
        <taxon>Solirubrobacterales</taxon>
        <taxon>Solirubrobacteraceae</taxon>
        <taxon>Solirubrobacter</taxon>
    </lineage>
</organism>
<evidence type="ECO:0000259" key="1">
    <source>
        <dbReference type="Pfam" id="PF04480"/>
    </source>
</evidence>
<evidence type="ECO:0000313" key="2">
    <source>
        <dbReference type="EMBL" id="MDA0160704.1"/>
    </source>
</evidence>
<gene>
    <name evidence="2" type="ORF">OM076_10545</name>
</gene>